<dbReference type="AlphaFoldDB" id="A0A1V9ZSI9"/>
<proteinExistence type="predicted"/>
<evidence type="ECO:0000256" key="3">
    <source>
        <dbReference type="ARBA" id="ARBA00022786"/>
    </source>
</evidence>
<dbReference type="GO" id="GO:0008270">
    <property type="term" value="F:zinc ion binding"/>
    <property type="evidence" value="ECO:0007669"/>
    <property type="project" value="UniProtKB-KW"/>
</dbReference>
<reference evidence="6 7" key="1">
    <citation type="journal article" date="2014" name="Genome Biol. Evol.">
        <title>The secreted proteins of Achlya hypogyna and Thraustotheca clavata identify the ancestral oomycete secretome and reveal gene acquisitions by horizontal gene transfer.</title>
        <authorList>
            <person name="Misner I."/>
            <person name="Blouin N."/>
            <person name="Leonard G."/>
            <person name="Richards T.A."/>
            <person name="Lane C.E."/>
        </authorList>
    </citation>
    <scope>NUCLEOTIDE SEQUENCE [LARGE SCALE GENOMIC DNA]</scope>
    <source>
        <strain evidence="6 7">ATCC 34112</strain>
    </source>
</reference>
<evidence type="ECO:0000256" key="4">
    <source>
        <dbReference type="ARBA" id="ARBA00022833"/>
    </source>
</evidence>
<accession>A0A1V9ZSI9</accession>
<keyword evidence="4" id="KW-0862">Zinc</keyword>
<evidence type="ECO:0000313" key="6">
    <source>
        <dbReference type="EMBL" id="OQS01012.1"/>
    </source>
</evidence>
<keyword evidence="2" id="KW-0863">Zinc-finger</keyword>
<evidence type="ECO:0000256" key="1">
    <source>
        <dbReference type="ARBA" id="ARBA00022723"/>
    </source>
</evidence>
<gene>
    <name evidence="6" type="ORF">THRCLA_05801</name>
</gene>
<dbReference type="EMBL" id="JNBS01001677">
    <property type="protein sequence ID" value="OQS01012.1"/>
    <property type="molecule type" value="Genomic_DNA"/>
</dbReference>
<evidence type="ECO:0000313" key="7">
    <source>
        <dbReference type="Proteomes" id="UP000243217"/>
    </source>
</evidence>
<keyword evidence="3" id="KW-0833">Ubl conjugation pathway</keyword>
<sequence length="189" mass="21595">MRRLPSSQSAEEVVYSHYHMLNAFEPPTAFDSINDQDQQCVICHSIIAELDGDQAIVQENYVHCAHCNSFCCHTCFQTYLSHKMSKEHFTPSLLICPGPCQRALSATSIALHMNPKDYMIYNGYTVPLTPSNTDIFTCPRPGCACPLKRSQLKRKVECPACKFTVCYNCGAKYHWWPFCHSDFDRCWAH</sequence>
<name>A0A1V9ZSI9_9STRA</name>
<dbReference type="Proteomes" id="UP000243217">
    <property type="component" value="Unassembled WGS sequence"/>
</dbReference>
<evidence type="ECO:0000259" key="5">
    <source>
        <dbReference type="Pfam" id="PF01485"/>
    </source>
</evidence>
<protein>
    <recommendedName>
        <fullName evidence="5">IBR domain-containing protein</fullName>
    </recommendedName>
</protein>
<evidence type="ECO:0000256" key="2">
    <source>
        <dbReference type="ARBA" id="ARBA00022771"/>
    </source>
</evidence>
<comment type="caution">
    <text evidence="6">The sequence shown here is derived from an EMBL/GenBank/DDBJ whole genome shotgun (WGS) entry which is preliminary data.</text>
</comment>
<keyword evidence="7" id="KW-1185">Reference proteome</keyword>
<keyword evidence="1" id="KW-0479">Metal-binding</keyword>
<dbReference type="InterPro" id="IPR002867">
    <property type="entry name" value="IBR_dom"/>
</dbReference>
<feature type="domain" description="IBR" evidence="5">
    <location>
        <begin position="132"/>
        <end position="175"/>
    </location>
</feature>
<dbReference type="Pfam" id="PF01485">
    <property type="entry name" value="IBR"/>
    <property type="match status" value="1"/>
</dbReference>
<dbReference type="OrthoDB" id="10337021at2759"/>
<organism evidence="6 7">
    <name type="scientific">Thraustotheca clavata</name>
    <dbReference type="NCBI Taxonomy" id="74557"/>
    <lineage>
        <taxon>Eukaryota</taxon>
        <taxon>Sar</taxon>
        <taxon>Stramenopiles</taxon>
        <taxon>Oomycota</taxon>
        <taxon>Saprolegniomycetes</taxon>
        <taxon>Saprolegniales</taxon>
        <taxon>Achlyaceae</taxon>
        <taxon>Thraustotheca</taxon>
    </lineage>
</organism>